<feature type="chain" id="PRO_5003176625" evidence="2">
    <location>
        <begin position="19"/>
        <end position="238"/>
    </location>
</feature>
<keyword evidence="1" id="KW-0812">Transmembrane</keyword>
<evidence type="ECO:0000256" key="2">
    <source>
        <dbReference type="SAM" id="SignalP"/>
    </source>
</evidence>
<dbReference type="Proteomes" id="UP000008281">
    <property type="component" value="Unassembled WGS sequence"/>
</dbReference>
<feature type="transmembrane region" description="Helical" evidence="1">
    <location>
        <begin position="164"/>
        <end position="187"/>
    </location>
</feature>
<dbReference type="HOGENOM" id="CLU_1166781_0_0_1"/>
<dbReference type="STRING" id="31234.E3N067"/>
<dbReference type="OMA" id="VFCIDEY"/>
<sequence>MNTSVLFVFLCLIPFSQSAGFLNFKLTADRDCLLHLEHFSSEYSETVRLLAYETRSLHIYLPSISPPQISIDFQILHHFSGDSLSQVISQQFKLDNNGQWQSRVIDSDSVILSIQSTFDCENGYFGPICERRSRLVSTATATSNTPAKSPMDSHLYNEFISDDIIVYSVLAFLVLLLIIVNCILCCCRPKKTSKYMENEISEVFKIDEMFRFLDTTTSTRYYDAPSRFLSSTTIESVV</sequence>
<keyword evidence="2" id="KW-0732">Signal</keyword>
<keyword evidence="1" id="KW-0472">Membrane</keyword>
<dbReference type="AlphaFoldDB" id="E3N067"/>
<dbReference type="OrthoDB" id="5868534at2759"/>
<dbReference type="GeneID" id="9800573"/>
<name>E3N067_CAERE</name>
<gene>
    <name evidence="3" type="ORF">CRE_12150</name>
</gene>
<organism evidence="4">
    <name type="scientific">Caenorhabditis remanei</name>
    <name type="common">Caenorhabditis vulgaris</name>
    <dbReference type="NCBI Taxonomy" id="31234"/>
    <lineage>
        <taxon>Eukaryota</taxon>
        <taxon>Metazoa</taxon>
        <taxon>Ecdysozoa</taxon>
        <taxon>Nematoda</taxon>
        <taxon>Chromadorea</taxon>
        <taxon>Rhabditida</taxon>
        <taxon>Rhabditina</taxon>
        <taxon>Rhabditomorpha</taxon>
        <taxon>Rhabditoidea</taxon>
        <taxon>Rhabditidae</taxon>
        <taxon>Peloderinae</taxon>
        <taxon>Caenorhabditis</taxon>
    </lineage>
</organism>
<dbReference type="EMBL" id="DS268504">
    <property type="protein sequence ID" value="EFP13253.1"/>
    <property type="molecule type" value="Genomic_DNA"/>
</dbReference>
<dbReference type="PANTHER" id="PTHR35855:SF2">
    <property type="entry name" value="SKN-1 DEPENDENT ZYGOTIC TRANSCRIPT 1 PROTEIN"/>
    <property type="match status" value="1"/>
</dbReference>
<dbReference type="InParanoid" id="E3N067"/>
<keyword evidence="1" id="KW-1133">Transmembrane helix</keyword>
<feature type="signal peptide" evidence="2">
    <location>
        <begin position="1"/>
        <end position="18"/>
    </location>
</feature>
<evidence type="ECO:0000256" key="1">
    <source>
        <dbReference type="SAM" id="Phobius"/>
    </source>
</evidence>
<dbReference type="eggNOG" id="ENOG502R7JM">
    <property type="taxonomic scope" value="Eukaryota"/>
</dbReference>
<dbReference type="InterPro" id="IPR053132">
    <property type="entry name" value="Mesendoderm_Regulator"/>
</dbReference>
<evidence type="ECO:0000313" key="3">
    <source>
        <dbReference type="EMBL" id="EFP13253.1"/>
    </source>
</evidence>
<dbReference type="KEGG" id="crq:GCK72_009314"/>
<reference evidence="3" key="1">
    <citation type="submission" date="2007-07" db="EMBL/GenBank/DDBJ databases">
        <title>PCAP assembly of the Caenorhabditis remanei genome.</title>
        <authorList>
            <consortium name="The Caenorhabditis remanei Sequencing Consortium"/>
            <person name="Wilson R.K."/>
        </authorList>
    </citation>
    <scope>NUCLEOTIDE SEQUENCE [LARGE SCALE GENOMIC DNA]</scope>
    <source>
        <strain evidence="3">PB4641</strain>
    </source>
</reference>
<accession>E3N067</accession>
<dbReference type="RefSeq" id="XP_003098149.2">
    <property type="nucleotide sequence ID" value="XM_003098101.2"/>
</dbReference>
<evidence type="ECO:0000313" key="4">
    <source>
        <dbReference type="Proteomes" id="UP000008281"/>
    </source>
</evidence>
<protein>
    <submittedName>
        <fullName evidence="3">Uncharacterized protein</fullName>
    </submittedName>
</protein>
<proteinExistence type="predicted"/>
<dbReference type="CTD" id="9800573"/>
<dbReference type="FunCoup" id="E3N067">
    <property type="interactions" value="1620"/>
</dbReference>
<keyword evidence="4" id="KW-1185">Reference proteome</keyword>
<dbReference type="PANTHER" id="PTHR35855">
    <property type="entry name" value="PROTEIN CBG11437-RELATED"/>
    <property type="match status" value="1"/>
</dbReference>